<dbReference type="AlphaFoldDB" id="A0A242A5B0"/>
<name>A0A242A5B0_9ENTE</name>
<dbReference type="STRING" id="1834191.A5886_000997"/>
<accession>A0A242A5B0</accession>
<keyword evidence="3" id="KW-1185">Reference proteome</keyword>
<gene>
    <name evidence="2" type="ORF">A5886_000997</name>
</gene>
<feature type="compositionally biased region" description="Polar residues" evidence="1">
    <location>
        <begin position="51"/>
        <end position="60"/>
    </location>
</feature>
<dbReference type="EMBL" id="NGKU01000001">
    <property type="protein sequence ID" value="OTN75921.1"/>
    <property type="molecule type" value="Genomic_DNA"/>
</dbReference>
<feature type="region of interest" description="Disordered" evidence="1">
    <location>
        <begin position="1"/>
        <end position="82"/>
    </location>
</feature>
<evidence type="ECO:0000313" key="3">
    <source>
        <dbReference type="Proteomes" id="UP000195043"/>
    </source>
</evidence>
<comment type="caution">
    <text evidence="2">The sequence shown here is derived from an EMBL/GenBank/DDBJ whole genome shotgun (WGS) entry which is preliminary data.</text>
</comment>
<protein>
    <submittedName>
        <fullName evidence="2">Uncharacterized protein</fullName>
    </submittedName>
</protein>
<dbReference type="RefSeq" id="WP_086273932.1">
    <property type="nucleotide sequence ID" value="NZ_NGKU01000001.1"/>
</dbReference>
<evidence type="ECO:0000256" key="1">
    <source>
        <dbReference type="SAM" id="MobiDB-lite"/>
    </source>
</evidence>
<sequence>MWQQFSDYVTAKREAKKDRLRRKNAALRAQGKEPLKGWGKMVDSGFGGLNKNDTVNSAQLDNMGFRKHQAEEIGKENNRTNQ</sequence>
<organism evidence="2 3">
    <name type="scientific">Candidatus Enterococcus testudinis</name>
    <dbReference type="NCBI Taxonomy" id="1834191"/>
    <lineage>
        <taxon>Bacteria</taxon>
        <taxon>Bacillati</taxon>
        <taxon>Bacillota</taxon>
        <taxon>Bacilli</taxon>
        <taxon>Lactobacillales</taxon>
        <taxon>Enterococcaceae</taxon>
        <taxon>Enterococcus</taxon>
    </lineage>
</organism>
<dbReference type="OrthoDB" id="2186390at2"/>
<feature type="compositionally biased region" description="Basic and acidic residues" evidence="1">
    <location>
        <begin position="68"/>
        <end position="82"/>
    </location>
</feature>
<reference evidence="2 3" key="1">
    <citation type="submission" date="2017-05" db="EMBL/GenBank/DDBJ databases">
        <title>The Genome Sequence of Enterococcus sp. 8G7_MSG3316.</title>
        <authorList>
            <consortium name="The Broad Institute Genomics Platform"/>
            <consortium name="The Broad Institute Genomic Center for Infectious Diseases"/>
            <person name="Earl A."/>
            <person name="Manson A."/>
            <person name="Schwartman J."/>
            <person name="Gilmore M."/>
            <person name="Abouelleil A."/>
            <person name="Cao P."/>
            <person name="Chapman S."/>
            <person name="Cusick C."/>
            <person name="Shea T."/>
            <person name="Young S."/>
            <person name="Neafsey D."/>
            <person name="Nusbaum C."/>
            <person name="Birren B."/>
        </authorList>
    </citation>
    <scope>NUCLEOTIDE SEQUENCE [LARGE SCALE GENOMIC DNA]</scope>
    <source>
        <strain evidence="2 3">8G7_MSG3316</strain>
    </source>
</reference>
<evidence type="ECO:0000313" key="2">
    <source>
        <dbReference type="EMBL" id="OTN75921.1"/>
    </source>
</evidence>
<dbReference type="Proteomes" id="UP000195043">
    <property type="component" value="Unassembled WGS sequence"/>
</dbReference>
<proteinExistence type="predicted"/>